<comment type="subcellular location">
    <subcellularLocation>
        <location evidence="5">Cell membrane</location>
        <topology evidence="5">Multi-pass membrane protein</topology>
    </subcellularLocation>
    <subcellularLocation>
        <location evidence="1">Membrane</location>
        <topology evidence="1">Multi-pass membrane protein</topology>
    </subcellularLocation>
</comment>
<accession>A0ABY7M7B4</accession>
<keyword evidence="5" id="KW-0813">Transport</keyword>
<feature type="transmembrane region" description="Helical" evidence="5">
    <location>
        <begin position="109"/>
        <end position="130"/>
    </location>
</feature>
<keyword evidence="4 5" id="KW-0472">Membrane</keyword>
<name>A0ABY7M7B4_9CHLR</name>
<keyword evidence="8" id="KW-1185">Reference proteome</keyword>
<keyword evidence="3 5" id="KW-1133">Transmembrane helix</keyword>
<dbReference type="InterPro" id="IPR013525">
    <property type="entry name" value="ABC2_TM"/>
</dbReference>
<organism evidence="7 8">
    <name type="scientific">Tepidiforma flava</name>
    <dbReference type="NCBI Taxonomy" id="3004094"/>
    <lineage>
        <taxon>Bacteria</taxon>
        <taxon>Bacillati</taxon>
        <taxon>Chloroflexota</taxon>
        <taxon>Tepidiformia</taxon>
        <taxon>Tepidiformales</taxon>
        <taxon>Tepidiformaceae</taxon>
        <taxon>Tepidiforma</taxon>
    </lineage>
</organism>
<evidence type="ECO:0000256" key="4">
    <source>
        <dbReference type="ARBA" id="ARBA00023136"/>
    </source>
</evidence>
<evidence type="ECO:0000256" key="5">
    <source>
        <dbReference type="RuleBase" id="RU361157"/>
    </source>
</evidence>
<keyword evidence="5" id="KW-1003">Cell membrane</keyword>
<feature type="transmembrane region" description="Helical" evidence="5">
    <location>
        <begin position="25"/>
        <end position="47"/>
    </location>
</feature>
<feature type="domain" description="ABC transmembrane type-2" evidence="6">
    <location>
        <begin position="23"/>
        <end position="257"/>
    </location>
</feature>
<evidence type="ECO:0000259" key="6">
    <source>
        <dbReference type="PROSITE" id="PS51012"/>
    </source>
</evidence>
<dbReference type="EMBL" id="CP115149">
    <property type="protein sequence ID" value="WBL36412.1"/>
    <property type="molecule type" value="Genomic_DNA"/>
</dbReference>
<dbReference type="PROSITE" id="PS51012">
    <property type="entry name" value="ABC_TM2"/>
    <property type="match status" value="1"/>
</dbReference>
<comment type="similarity">
    <text evidence="5">Belongs to the ABC-2 integral membrane protein family.</text>
</comment>
<keyword evidence="2 5" id="KW-0812">Transmembrane</keyword>
<dbReference type="Proteomes" id="UP001212803">
    <property type="component" value="Chromosome"/>
</dbReference>
<feature type="transmembrane region" description="Helical" evidence="5">
    <location>
        <begin position="59"/>
        <end position="82"/>
    </location>
</feature>
<dbReference type="PRINTS" id="PR00164">
    <property type="entry name" value="ABC2TRNSPORT"/>
</dbReference>
<evidence type="ECO:0000256" key="1">
    <source>
        <dbReference type="ARBA" id="ARBA00004141"/>
    </source>
</evidence>
<reference evidence="7 8" key="1">
    <citation type="journal article" date="2023" name="ISME J.">
        <title>Thermophilic Dehalococcoidia with unusual traits shed light on an unexpected past.</title>
        <authorList>
            <person name="Palmer M."/>
            <person name="Covington J.K."/>
            <person name="Zhou E.M."/>
            <person name="Thomas S.C."/>
            <person name="Habib N."/>
            <person name="Seymour C.O."/>
            <person name="Lai D."/>
            <person name="Johnston J."/>
            <person name="Hashimi A."/>
            <person name="Jiao J.Y."/>
            <person name="Muok A.R."/>
            <person name="Liu L."/>
            <person name="Xian W.D."/>
            <person name="Zhi X.Y."/>
            <person name="Li M.M."/>
            <person name="Silva L.P."/>
            <person name="Bowen B.P."/>
            <person name="Louie K."/>
            <person name="Briegel A."/>
            <person name="Pett-Ridge J."/>
            <person name="Weber P.K."/>
            <person name="Tocheva E.I."/>
            <person name="Woyke T."/>
            <person name="Northen T.R."/>
            <person name="Mayali X."/>
            <person name="Li W.J."/>
            <person name="Hedlund B.P."/>
        </authorList>
    </citation>
    <scope>NUCLEOTIDE SEQUENCE [LARGE SCALE GENOMIC DNA]</scope>
    <source>
        <strain evidence="7 8">YIM 72310</strain>
    </source>
</reference>
<dbReference type="InterPro" id="IPR000412">
    <property type="entry name" value="ABC_2_transport"/>
</dbReference>
<dbReference type="PANTHER" id="PTHR43229">
    <property type="entry name" value="NODULATION PROTEIN J"/>
    <property type="match status" value="1"/>
</dbReference>
<feature type="transmembrane region" description="Helical" evidence="5">
    <location>
        <begin position="172"/>
        <end position="192"/>
    </location>
</feature>
<evidence type="ECO:0000256" key="3">
    <source>
        <dbReference type="ARBA" id="ARBA00022989"/>
    </source>
</evidence>
<evidence type="ECO:0000313" key="7">
    <source>
        <dbReference type="EMBL" id="WBL36412.1"/>
    </source>
</evidence>
<dbReference type="PIRSF" id="PIRSF006648">
    <property type="entry name" value="DrrB"/>
    <property type="match status" value="1"/>
</dbReference>
<gene>
    <name evidence="7" type="ORF">O0235_02240</name>
</gene>
<dbReference type="Pfam" id="PF01061">
    <property type="entry name" value="ABC2_membrane"/>
    <property type="match status" value="1"/>
</dbReference>
<feature type="transmembrane region" description="Helical" evidence="5">
    <location>
        <begin position="136"/>
        <end position="160"/>
    </location>
</feature>
<feature type="transmembrane region" description="Helical" evidence="5">
    <location>
        <begin position="229"/>
        <end position="250"/>
    </location>
</feature>
<proteinExistence type="inferred from homology"/>
<sequence>MSGVRAAAAIALRDLKSVARARSQLYSSVLTPLLFLVFLGNGVSHGLEPAALPAGNFTAYLVAGTVVMTSVFSSTFSSASYYRDRDSGFLRLLLSSPHSPRTVMLGKSLAAMTIGALQAALVLAVAAPFVDFGWQYGIGGGIALALLTVVLLSLMLTGLAQALATRVHSMQGFHLVMNLALFPLLFFSGAFFPVDGLPAWMKVLAYVNPLTYAVDGLQLATYATGSGSFIGYGIDFAVLGVLGAAVYGLGLSRVPKLTYSGE</sequence>
<dbReference type="RefSeq" id="WP_270056936.1">
    <property type="nucleotide sequence ID" value="NZ_CP115149.1"/>
</dbReference>
<dbReference type="InterPro" id="IPR047817">
    <property type="entry name" value="ABC2_TM_bact-type"/>
</dbReference>
<dbReference type="PANTHER" id="PTHR43229:SF3">
    <property type="entry name" value="ABC-TYPE MULTIDRUG TRANSPORT SYSTEM, PERMEASE COMPONENT"/>
    <property type="match status" value="1"/>
</dbReference>
<protein>
    <recommendedName>
        <fullName evidence="5">Transport permease protein</fullName>
    </recommendedName>
</protein>
<dbReference type="InterPro" id="IPR051784">
    <property type="entry name" value="Nod_factor_ABC_transporter"/>
</dbReference>
<evidence type="ECO:0000313" key="8">
    <source>
        <dbReference type="Proteomes" id="UP001212803"/>
    </source>
</evidence>
<evidence type="ECO:0000256" key="2">
    <source>
        <dbReference type="ARBA" id="ARBA00022692"/>
    </source>
</evidence>